<dbReference type="OrthoDB" id="495620at2"/>
<dbReference type="Pfam" id="PF00561">
    <property type="entry name" value="Abhydrolase_1"/>
    <property type="match status" value="1"/>
</dbReference>
<feature type="domain" description="AB hydrolase-1" evidence="1">
    <location>
        <begin position="24"/>
        <end position="256"/>
    </location>
</feature>
<keyword evidence="2" id="KW-0575">Peroxidase</keyword>
<dbReference type="eggNOG" id="COG2267">
    <property type="taxonomic scope" value="Bacteria"/>
</dbReference>
<comment type="caution">
    <text evidence="2">The sequence shown here is derived from an EMBL/GenBank/DDBJ whole genome shotgun (WGS) entry which is preliminary data.</text>
</comment>
<dbReference type="RefSeq" id="WP_035281727.1">
    <property type="nucleotide sequence ID" value="NZ_AYXG01000083.1"/>
</dbReference>
<evidence type="ECO:0000313" key="2">
    <source>
        <dbReference type="EMBL" id="EWC62245.1"/>
    </source>
</evidence>
<dbReference type="EC" id="1.11.1.10" evidence="2"/>
<dbReference type="PRINTS" id="PR00412">
    <property type="entry name" value="EPOXHYDRLASE"/>
</dbReference>
<dbReference type="Proteomes" id="UP000019277">
    <property type="component" value="Unassembled WGS sequence"/>
</dbReference>
<accession>W7IMY7</accession>
<proteinExistence type="predicted"/>
<dbReference type="EMBL" id="AYXG01000083">
    <property type="protein sequence ID" value="EWC62245.1"/>
    <property type="molecule type" value="Genomic_DNA"/>
</dbReference>
<dbReference type="GO" id="GO:0016691">
    <property type="term" value="F:chloride peroxidase activity"/>
    <property type="evidence" value="ECO:0007669"/>
    <property type="project" value="UniProtKB-EC"/>
</dbReference>
<evidence type="ECO:0000259" key="1">
    <source>
        <dbReference type="Pfam" id="PF00561"/>
    </source>
</evidence>
<dbReference type="PANTHER" id="PTHR43194">
    <property type="entry name" value="HYDROLASE ALPHA/BETA FOLD FAMILY"/>
    <property type="match status" value="1"/>
</dbReference>
<protein>
    <submittedName>
        <fullName evidence="2">Non-heme chloroperoxidase</fullName>
        <ecNumber evidence="2">1.11.1.10</ecNumber>
    </submittedName>
</protein>
<dbReference type="InterPro" id="IPR050228">
    <property type="entry name" value="Carboxylesterase_BioH"/>
</dbReference>
<gene>
    <name evidence="2" type="ORF">UO65_2424</name>
</gene>
<organism evidence="2 3">
    <name type="scientific">Actinokineospora spheciospongiae</name>
    <dbReference type="NCBI Taxonomy" id="909613"/>
    <lineage>
        <taxon>Bacteria</taxon>
        <taxon>Bacillati</taxon>
        <taxon>Actinomycetota</taxon>
        <taxon>Actinomycetes</taxon>
        <taxon>Pseudonocardiales</taxon>
        <taxon>Pseudonocardiaceae</taxon>
        <taxon>Actinokineospora</taxon>
    </lineage>
</organism>
<dbReference type="PATRIC" id="fig|909613.9.peg.2428"/>
<keyword evidence="2" id="KW-0560">Oxidoreductase</keyword>
<dbReference type="SUPFAM" id="SSF53474">
    <property type="entry name" value="alpha/beta-Hydrolases"/>
    <property type="match status" value="1"/>
</dbReference>
<dbReference type="AlphaFoldDB" id="W7IMY7"/>
<dbReference type="InterPro" id="IPR029058">
    <property type="entry name" value="AB_hydrolase_fold"/>
</dbReference>
<dbReference type="PANTHER" id="PTHR43194:SF2">
    <property type="entry name" value="PEROXISOMAL MEMBRANE PROTEIN LPX1"/>
    <property type="match status" value="1"/>
</dbReference>
<dbReference type="STRING" id="909613.UO65_2424"/>
<dbReference type="Gene3D" id="3.40.50.1820">
    <property type="entry name" value="alpha/beta hydrolase"/>
    <property type="match status" value="1"/>
</dbReference>
<evidence type="ECO:0000313" key="3">
    <source>
        <dbReference type="Proteomes" id="UP000019277"/>
    </source>
</evidence>
<name>W7IMY7_9PSEU</name>
<dbReference type="InterPro" id="IPR000639">
    <property type="entry name" value="Epox_hydrolase-like"/>
</dbReference>
<keyword evidence="3" id="KW-1185">Reference proteome</keyword>
<sequence length="270" mass="28558">MTTETTVRTGDGVSLHVSATGSGPAVVLVAGYGATAASWVFQVDALTAAGYRAVCVDRRSHGRSDNPPFGHRVSRHGKDLREVLDALDLGPVALVGGSMGASAIWAMLDLFGTGSVRGVVSVDQTPKMINSADWENGFYGLTDDNSGTFFADGVPQTSRGLTPEQSLPAHTRLVERLGDPTALGVRPEGTEALLRDHAQQDWRDVVTRADLPVLMVAGAQSQYWPAAHAEAAVRDTADGRAVTIEDCGHAANLDRPAEFNTALLTFLHDL</sequence>
<dbReference type="InterPro" id="IPR000073">
    <property type="entry name" value="AB_hydrolase_1"/>
</dbReference>
<reference evidence="2 3" key="1">
    <citation type="journal article" date="2014" name="Genome Announc.">
        <title>Draft Genome Sequence of the Antitrypanosomally Active Sponge-Associated Bacterium Actinokineospora sp. Strain EG49.</title>
        <authorList>
            <person name="Harjes J."/>
            <person name="Ryu T."/>
            <person name="Abdelmohsen U.R."/>
            <person name="Moitinho-Silva L."/>
            <person name="Horn H."/>
            <person name="Ravasi T."/>
            <person name="Hentschel U."/>
        </authorList>
    </citation>
    <scope>NUCLEOTIDE SEQUENCE [LARGE SCALE GENOMIC DNA]</scope>
    <source>
        <strain evidence="2 3">EG49</strain>
    </source>
</reference>